<dbReference type="Proteomes" id="UP000050326">
    <property type="component" value="Unassembled WGS sequence"/>
</dbReference>
<reference evidence="1 2" key="1">
    <citation type="submission" date="2015-09" db="EMBL/GenBank/DDBJ databases">
        <title>Genome sequence of Oxobacter pfennigii DSM 3222.</title>
        <authorList>
            <person name="Poehlein A."/>
            <person name="Bengelsdorf F.R."/>
            <person name="Schiel-Bengelsdorf B."/>
            <person name="Duerre P."/>
            <person name="Daniel R."/>
        </authorList>
    </citation>
    <scope>NUCLEOTIDE SEQUENCE [LARGE SCALE GENOMIC DNA]</scope>
    <source>
        <strain evidence="1 2">DSM 3222</strain>
    </source>
</reference>
<gene>
    <name evidence="1" type="ORF">OXPF_39580</name>
</gene>
<dbReference type="RefSeq" id="WP_054876920.1">
    <property type="nucleotide sequence ID" value="NZ_LKET01000068.1"/>
</dbReference>
<dbReference type="EMBL" id="LKET01000068">
    <property type="protein sequence ID" value="KPU42179.1"/>
    <property type="molecule type" value="Genomic_DNA"/>
</dbReference>
<organism evidence="1 2">
    <name type="scientific">Oxobacter pfennigii</name>
    <dbReference type="NCBI Taxonomy" id="36849"/>
    <lineage>
        <taxon>Bacteria</taxon>
        <taxon>Bacillati</taxon>
        <taxon>Bacillota</taxon>
        <taxon>Clostridia</taxon>
        <taxon>Eubacteriales</taxon>
        <taxon>Clostridiaceae</taxon>
        <taxon>Oxobacter</taxon>
    </lineage>
</organism>
<name>A0A0P8W3L8_9CLOT</name>
<keyword evidence="2" id="KW-1185">Reference proteome</keyword>
<dbReference type="AlphaFoldDB" id="A0A0P8W3L8"/>
<evidence type="ECO:0000313" key="1">
    <source>
        <dbReference type="EMBL" id="KPU42179.1"/>
    </source>
</evidence>
<evidence type="ECO:0008006" key="3">
    <source>
        <dbReference type="Google" id="ProtNLM"/>
    </source>
</evidence>
<dbReference type="STRING" id="36849.OXPF_39580"/>
<sequence>MKVKCDIDVCKYYKEGECVTEELKINEEGECDCFEYPDKFFKHIKNPAGKYEWIEAMGKKTEVLGREMFVCYGYITDGRTGAVLCDADFKEKAESKKEEILKKAAELEEKYGISPLYQA</sequence>
<dbReference type="OrthoDB" id="1912855at2"/>
<accession>A0A0P8W3L8</accession>
<proteinExistence type="predicted"/>
<evidence type="ECO:0000313" key="2">
    <source>
        <dbReference type="Proteomes" id="UP000050326"/>
    </source>
</evidence>
<protein>
    <recommendedName>
        <fullName evidence="3">DUF1540 domain-containing protein</fullName>
    </recommendedName>
</protein>
<comment type="caution">
    <text evidence="1">The sequence shown here is derived from an EMBL/GenBank/DDBJ whole genome shotgun (WGS) entry which is preliminary data.</text>
</comment>